<evidence type="ECO:0000313" key="1">
    <source>
        <dbReference type="EnsemblMetazoa" id="GMOY006518-PA"/>
    </source>
</evidence>
<dbReference type="Pfam" id="PF02958">
    <property type="entry name" value="EcKL"/>
    <property type="match status" value="1"/>
</dbReference>
<sequence length="87" mass="10359">MVCDVTSPQKAITLKRSVQRALQATRKYQTQINKEFLEKFEQLMGDNYEYGRKRVPPREPYVTVCHGYYLPINVTFKYNKALRHFNV</sequence>
<dbReference type="EnsemblMetazoa" id="GMOY006518-RA">
    <property type="protein sequence ID" value="GMOY006518-PA"/>
    <property type="gene ID" value="GMOY006518"/>
</dbReference>
<dbReference type="Proteomes" id="UP000092444">
    <property type="component" value="Unassembled WGS sequence"/>
</dbReference>
<evidence type="ECO:0000313" key="2">
    <source>
        <dbReference type="Proteomes" id="UP000092444"/>
    </source>
</evidence>
<dbReference type="AlphaFoldDB" id="A0A1B0FRI2"/>
<protein>
    <submittedName>
        <fullName evidence="1">Uncharacterized protein</fullName>
    </submittedName>
</protein>
<organism evidence="1 2">
    <name type="scientific">Glossina morsitans morsitans</name>
    <name type="common">Savannah tsetse fly</name>
    <dbReference type="NCBI Taxonomy" id="37546"/>
    <lineage>
        <taxon>Eukaryota</taxon>
        <taxon>Metazoa</taxon>
        <taxon>Ecdysozoa</taxon>
        <taxon>Arthropoda</taxon>
        <taxon>Hexapoda</taxon>
        <taxon>Insecta</taxon>
        <taxon>Pterygota</taxon>
        <taxon>Neoptera</taxon>
        <taxon>Endopterygota</taxon>
        <taxon>Diptera</taxon>
        <taxon>Brachycera</taxon>
        <taxon>Muscomorpha</taxon>
        <taxon>Hippoboscoidea</taxon>
        <taxon>Glossinidae</taxon>
        <taxon>Glossina</taxon>
    </lineage>
</organism>
<reference evidence="1" key="1">
    <citation type="submission" date="2020-05" db="UniProtKB">
        <authorList>
            <consortium name="EnsemblMetazoa"/>
        </authorList>
    </citation>
    <scope>IDENTIFICATION</scope>
    <source>
        <strain evidence="1">Yale</strain>
    </source>
</reference>
<dbReference type="InterPro" id="IPR004119">
    <property type="entry name" value="EcKL"/>
</dbReference>
<proteinExistence type="predicted"/>
<name>A0A1B0FRI2_GLOMM</name>
<keyword evidence="2" id="KW-1185">Reference proteome</keyword>
<accession>A0A1B0FRI2</accession>
<dbReference type="EMBL" id="CCAG010015025">
    <property type="status" value="NOT_ANNOTATED_CDS"/>
    <property type="molecule type" value="Genomic_DNA"/>
</dbReference>
<dbReference type="VEuPathDB" id="VectorBase:GMOY006518"/>